<dbReference type="KEGG" id="nall:PP769_04745"/>
<sequence>MTRAKSLPTGTSPKLNLARLRTYPLQTRHSKVKMADFGSPWQRAGSFQAFLKTLPDILAGKTFRAVVAAIVNARRRGKPVILGMGAHPTKVGLNPIVVDLMRKGVITAVAMNGAVIIHDFEIAYLGQTSEEVEAEIDSGRFGMAEDTGRILNEAIVQGWQQGLGIGEAVGRYLLKYPRQFPHRGRSLLAAGAQLGLPVTVHVAIGTDIIHMHPQANGEAIGGGSLLDFRKLAAVVSKMEGGVYINLGSAVMMPEVFLKTVTLGRNLGRALKQITTVNMDFLPHYRPMTNVVKRPTQKGGKGYALTGHHELMVPLLAAAVLEALGR</sequence>
<proteinExistence type="predicted"/>
<accession>A0AA96GDE9</accession>
<reference evidence="1 2" key="1">
    <citation type="submission" date="2023-01" db="EMBL/GenBank/DDBJ databases">
        <title>Cultivation and genomic characterization of new, ubiquitous marine nitrite-oxidizing bacteria from the Nitrospirales.</title>
        <authorList>
            <person name="Mueller A.J."/>
            <person name="Daebeler A."/>
            <person name="Herbold C.W."/>
            <person name="Kirkegaard R.H."/>
            <person name="Daims H."/>
        </authorList>
    </citation>
    <scope>NUCLEOTIDE SEQUENCE [LARGE SCALE GENOMIC DNA]</scope>
    <source>
        <strain evidence="1 2">VA</strain>
    </source>
</reference>
<name>A0AA96GDE9_9BACT</name>
<dbReference type="Proteomes" id="UP001302719">
    <property type="component" value="Chromosome"/>
</dbReference>
<evidence type="ECO:0000313" key="2">
    <source>
        <dbReference type="Proteomes" id="UP001302719"/>
    </source>
</evidence>
<gene>
    <name evidence="1" type="ORF">PP769_04745</name>
</gene>
<evidence type="ECO:0000313" key="1">
    <source>
        <dbReference type="EMBL" id="WNM59077.1"/>
    </source>
</evidence>
<organism evidence="1 2">
    <name type="scientific">Candidatus Nitrospira allomarina</name>
    <dbReference type="NCBI Taxonomy" id="3020900"/>
    <lineage>
        <taxon>Bacteria</taxon>
        <taxon>Pseudomonadati</taxon>
        <taxon>Nitrospirota</taxon>
        <taxon>Nitrospiria</taxon>
        <taxon>Nitrospirales</taxon>
        <taxon>Nitrospiraceae</taxon>
        <taxon>Nitrospira</taxon>
    </lineage>
</organism>
<protein>
    <submittedName>
        <fullName evidence="1">Uncharacterized protein</fullName>
    </submittedName>
</protein>
<keyword evidence="2" id="KW-1185">Reference proteome</keyword>
<dbReference type="RefSeq" id="WP_312645745.1">
    <property type="nucleotide sequence ID" value="NZ_CP116967.1"/>
</dbReference>
<dbReference type="EMBL" id="CP116967">
    <property type="protein sequence ID" value="WNM59077.1"/>
    <property type="molecule type" value="Genomic_DNA"/>
</dbReference>
<dbReference type="AlphaFoldDB" id="A0AA96GDE9"/>